<evidence type="ECO:0000256" key="1">
    <source>
        <dbReference type="ARBA" id="ARBA00023015"/>
    </source>
</evidence>
<protein>
    <submittedName>
        <fullName evidence="6">Crp/Fnr family transcriptional regulator</fullName>
    </submittedName>
</protein>
<dbReference type="SUPFAM" id="SSF46785">
    <property type="entry name" value="Winged helix' DNA-binding domain"/>
    <property type="match status" value="1"/>
</dbReference>
<sequence>MSTDPTWHQCMIQGHWFKHLPLSLQDSLLRSARLRALAPGQVLFQRGDAPCGLYAVLSGSMRVGAVSSEGKEALLTLVEAPQWFGEISLFDGQPRTHDAQAEGEVRLLWIPQAALLSLLALQPGYWRDFALLMSQKLRLVFVALEQQSLLAAAPRVALRLLQIAAGYGEMNDSRRVLQLSQEQLALMLSLSRQTTNQILKSLQQDGALRLGYGEIEILDPARLQALASPAGTVIR</sequence>
<dbReference type="PROSITE" id="PS50042">
    <property type="entry name" value="CNMP_BINDING_3"/>
    <property type="match status" value="1"/>
</dbReference>
<dbReference type="AlphaFoldDB" id="A0AB35WZ33"/>
<dbReference type="SUPFAM" id="SSF51206">
    <property type="entry name" value="cAMP-binding domain-like"/>
    <property type="match status" value="1"/>
</dbReference>
<dbReference type="InterPro" id="IPR050397">
    <property type="entry name" value="Env_Response_Regulators"/>
</dbReference>
<dbReference type="Pfam" id="PF00027">
    <property type="entry name" value="cNMP_binding"/>
    <property type="match status" value="1"/>
</dbReference>
<organism evidence="6 7">
    <name type="scientific">Pseudomonas auratipiscis</name>
    <dbReference type="NCBI Taxonomy" id="3115853"/>
    <lineage>
        <taxon>Bacteria</taxon>
        <taxon>Pseudomonadati</taxon>
        <taxon>Pseudomonadota</taxon>
        <taxon>Gammaproteobacteria</taxon>
        <taxon>Pseudomonadales</taxon>
        <taxon>Pseudomonadaceae</taxon>
        <taxon>Pseudomonas</taxon>
    </lineage>
</organism>
<dbReference type="InterPro" id="IPR012318">
    <property type="entry name" value="HTH_CRP"/>
</dbReference>
<dbReference type="RefSeq" id="WP_330080772.1">
    <property type="nucleotide sequence ID" value="NZ_JAZDCU010000022.1"/>
</dbReference>
<dbReference type="GO" id="GO:0003677">
    <property type="term" value="F:DNA binding"/>
    <property type="evidence" value="ECO:0007669"/>
    <property type="project" value="UniProtKB-KW"/>
</dbReference>
<gene>
    <name evidence="6" type="ORF">V0R53_24260</name>
</gene>
<keyword evidence="2" id="KW-0238">DNA-binding</keyword>
<dbReference type="PANTHER" id="PTHR24567">
    <property type="entry name" value="CRP FAMILY TRANSCRIPTIONAL REGULATORY PROTEIN"/>
    <property type="match status" value="1"/>
</dbReference>
<dbReference type="PROSITE" id="PS51063">
    <property type="entry name" value="HTH_CRP_2"/>
    <property type="match status" value="1"/>
</dbReference>
<reference evidence="6 7" key="1">
    <citation type="submission" date="2024-01" db="EMBL/GenBank/DDBJ databases">
        <title>Unpublished Manusciprt.</title>
        <authorList>
            <person name="Duman M."/>
            <person name="Valdes E.G."/>
            <person name="Ajmi N."/>
            <person name="Altun S."/>
            <person name="Saticioglu I.B."/>
        </authorList>
    </citation>
    <scope>NUCLEOTIDE SEQUENCE [LARGE SCALE GENOMIC DNA]</scope>
    <source>
        <strain evidence="6 7">120P</strain>
    </source>
</reference>
<evidence type="ECO:0000313" key="6">
    <source>
        <dbReference type="EMBL" id="MEE1869505.1"/>
    </source>
</evidence>
<evidence type="ECO:0000313" key="7">
    <source>
        <dbReference type="Proteomes" id="UP001307839"/>
    </source>
</evidence>
<evidence type="ECO:0000259" key="5">
    <source>
        <dbReference type="PROSITE" id="PS51063"/>
    </source>
</evidence>
<dbReference type="InterPro" id="IPR036390">
    <property type="entry name" value="WH_DNA-bd_sf"/>
</dbReference>
<keyword evidence="1" id="KW-0805">Transcription regulation</keyword>
<dbReference type="GO" id="GO:0003700">
    <property type="term" value="F:DNA-binding transcription factor activity"/>
    <property type="evidence" value="ECO:0007669"/>
    <property type="project" value="TreeGrafter"/>
</dbReference>
<evidence type="ECO:0000256" key="2">
    <source>
        <dbReference type="ARBA" id="ARBA00023125"/>
    </source>
</evidence>
<dbReference type="EMBL" id="JAZDQP010000022">
    <property type="protein sequence ID" value="MEE1869505.1"/>
    <property type="molecule type" value="Genomic_DNA"/>
</dbReference>
<feature type="domain" description="Cyclic nucleotide-binding" evidence="4">
    <location>
        <begin position="16"/>
        <end position="119"/>
    </location>
</feature>
<dbReference type="SMART" id="SM00100">
    <property type="entry name" value="cNMP"/>
    <property type="match status" value="1"/>
</dbReference>
<accession>A0AB35WZ33</accession>
<dbReference type="Proteomes" id="UP001307839">
    <property type="component" value="Unassembled WGS sequence"/>
</dbReference>
<dbReference type="Pfam" id="PF13545">
    <property type="entry name" value="HTH_Crp_2"/>
    <property type="match status" value="1"/>
</dbReference>
<dbReference type="InterPro" id="IPR014710">
    <property type="entry name" value="RmlC-like_jellyroll"/>
</dbReference>
<dbReference type="InterPro" id="IPR018490">
    <property type="entry name" value="cNMP-bd_dom_sf"/>
</dbReference>
<evidence type="ECO:0000259" key="4">
    <source>
        <dbReference type="PROSITE" id="PS50042"/>
    </source>
</evidence>
<proteinExistence type="predicted"/>
<dbReference type="Gene3D" id="2.60.120.10">
    <property type="entry name" value="Jelly Rolls"/>
    <property type="match status" value="1"/>
</dbReference>
<evidence type="ECO:0000256" key="3">
    <source>
        <dbReference type="ARBA" id="ARBA00023163"/>
    </source>
</evidence>
<comment type="caution">
    <text evidence="6">The sequence shown here is derived from an EMBL/GenBank/DDBJ whole genome shotgun (WGS) entry which is preliminary data.</text>
</comment>
<dbReference type="InterPro" id="IPR000595">
    <property type="entry name" value="cNMP-bd_dom"/>
</dbReference>
<dbReference type="PANTHER" id="PTHR24567:SF74">
    <property type="entry name" value="HTH-TYPE TRANSCRIPTIONAL REGULATOR ARCR"/>
    <property type="match status" value="1"/>
</dbReference>
<name>A0AB35WZ33_9PSED</name>
<dbReference type="CDD" id="cd00038">
    <property type="entry name" value="CAP_ED"/>
    <property type="match status" value="1"/>
</dbReference>
<dbReference type="SMART" id="SM00419">
    <property type="entry name" value="HTH_CRP"/>
    <property type="match status" value="1"/>
</dbReference>
<dbReference type="GO" id="GO:0005829">
    <property type="term" value="C:cytosol"/>
    <property type="evidence" value="ECO:0007669"/>
    <property type="project" value="TreeGrafter"/>
</dbReference>
<keyword evidence="3" id="KW-0804">Transcription</keyword>
<dbReference type="Gene3D" id="1.10.10.10">
    <property type="entry name" value="Winged helix-like DNA-binding domain superfamily/Winged helix DNA-binding domain"/>
    <property type="match status" value="1"/>
</dbReference>
<feature type="domain" description="HTH crp-type" evidence="5">
    <location>
        <begin position="150"/>
        <end position="221"/>
    </location>
</feature>
<dbReference type="InterPro" id="IPR036388">
    <property type="entry name" value="WH-like_DNA-bd_sf"/>
</dbReference>
<keyword evidence="7" id="KW-1185">Reference proteome</keyword>